<dbReference type="PANTHER" id="PTHR11229">
    <property type="entry name" value="50S RIBOSOMAL PROTEIN L3"/>
    <property type="match status" value="1"/>
</dbReference>
<accession>A0A0F7UDX4</accession>
<dbReference type="InterPro" id="IPR009000">
    <property type="entry name" value="Transl_B-barrel_sf"/>
</dbReference>
<gene>
    <name evidence="6" type="ORF">BN1204_030720</name>
</gene>
<evidence type="ECO:0000256" key="1">
    <source>
        <dbReference type="ARBA" id="ARBA00006540"/>
    </source>
</evidence>
<evidence type="ECO:0000256" key="4">
    <source>
        <dbReference type="ARBA" id="ARBA00035209"/>
    </source>
</evidence>
<dbReference type="PANTHER" id="PTHR11229:SF8">
    <property type="entry name" value="LARGE RIBOSOMAL SUBUNIT PROTEIN UL3M"/>
    <property type="match status" value="1"/>
</dbReference>
<dbReference type="InterPro" id="IPR019927">
    <property type="entry name" value="Ribosomal_uL3_bac/org-type"/>
</dbReference>
<dbReference type="EMBL" id="LN714483">
    <property type="protein sequence ID" value="CEL67271.1"/>
    <property type="molecule type" value="Genomic_DNA"/>
</dbReference>
<dbReference type="GO" id="GO:0006412">
    <property type="term" value="P:translation"/>
    <property type="evidence" value="ECO:0007669"/>
    <property type="project" value="InterPro"/>
</dbReference>
<evidence type="ECO:0000313" key="6">
    <source>
        <dbReference type="EMBL" id="CEL67271.1"/>
    </source>
</evidence>
<evidence type="ECO:0000256" key="3">
    <source>
        <dbReference type="ARBA" id="ARBA00023274"/>
    </source>
</evidence>
<evidence type="ECO:0000256" key="5">
    <source>
        <dbReference type="SAM" id="MobiDB-lite"/>
    </source>
</evidence>
<name>A0A0F7UDX4_NEOCL</name>
<comment type="similarity">
    <text evidence="1">Belongs to the universal ribosomal protein uL3 family.</text>
</comment>
<organism evidence="6">
    <name type="scientific">Neospora caninum (strain Liverpool)</name>
    <dbReference type="NCBI Taxonomy" id="572307"/>
    <lineage>
        <taxon>Eukaryota</taxon>
        <taxon>Sar</taxon>
        <taxon>Alveolata</taxon>
        <taxon>Apicomplexa</taxon>
        <taxon>Conoidasida</taxon>
        <taxon>Coccidia</taxon>
        <taxon>Eucoccidiorida</taxon>
        <taxon>Eimeriorina</taxon>
        <taxon>Sarcocystidae</taxon>
        <taxon>Neospora</taxon>
    </lineage>
</organism>
<feature type="region of interest" description="Disordered" evidence="5">
    <location>
        <begin position="117"/>
        <end position="139"/>
    </location>
</feature>
<dbReference type="AlphaFoldDB" id="A0A0F7UDX4"/>
<dbReference type="NCBIfam" id="TIGR03625">
    <property type="entry name" value="L3_bact"/>
    <property type="match status" value="1"/>
</dbReference>
<dbReference type="Gene3D" id="2.40.30.10">
    <property type="entry name" value="Translation factors"/>
    <property type="match status" value="2"/>
</dbReference>
<dbReference type="GO" id="GO:0003735">
    <property type="term" value="F:structural constituent of ribosome"/>
    <property type="evidence" value="ECO:0007669"/>
    <property type="project" value="InterPro"/>
</dbReference>
<dbReference type="GO" id="GO:0005762">
    <property type="term" value="C:mitochondrial large ribosomal subunit"/>
    <property type="evidence" value="ECO:0007669"/>
    <property type="project" value="TreeGrafter"/>
</dbReference>
<evidence type="ECO:0000256" key="2">
    <source>
        <dbReference type="ARBA" id="ARBA00022980"/>
    </source>
</evidence>
<reference evidence="6" key="1">
    <citation type="journal article" date="2015" name="PLoS ONE">
        <title>Comprehensive Evaluation of Toxoplasma gondii VEG and Neospora caninum LIV Genomes with Tachyzoite Stage Transcriptome and Proteome Defines Novel Transcript Features.</title>
        <authorList>
            <person name="Ramaprasad A."/>
            <person name="Mourier T."/>
            <person name="Naeem R."/>
            <person name="Malas T.B."/>
            <person name="Moussa E."/>
            <person name="Panigrahi A."/>
            <person name="Vermont S.J."/>
            <person name="Otto T.D."/>
            <person name="Wastling J."/>
            <person name="Pain A."/>
        </authorList>
    </citation>
    <scope>NUCLEOTIDE SEQUENCE</scope>
    <source>
        <strain evidence="6">Liverpool</strain>
    </source>
</reference>
<keyword evidence="2 6" id="KW-0689">Ribosomal protein</keyword>
<dbReference type="InterPro" id="IPR000597">
    <property type="entry name" value="Ribosomal_uL3"/>
</dbReference>
<proteinExistence type="inferred from homology"/>
<dbReference type="SUPFAM" id="SSF50447">
    <property type="entry name" value="Translation proteins"/>
    <property type="match status" value="1"/>
</dbReference>
<protein>
    <recommendedName>
        <fullName evidence="4">Large ribosomal subunit protein uL3m</fullName>
    </recommendedName>
</protein>
<dbReference type="Pfam" id="PF00297">
    <property type="entry name" value="Ribosomal_L3"/>
    <property type="match status" value="1"/>
</dbReference>
<feature type="region of interest" description="Disordered" evidence="5">
    <location>
        <begin position="45"/>
        <end position="88"/>
    </location>
</feature>
<keyword evidence="3" id="KW-0687">Ribonucleoprotein</keyword>
<sequence>MSACGYVGRTSWGVGAAKSENLRRQARAVSAPVLSLCGTLFAGTGNGLDGEEPTSSEARAAPIPERKRHTRAPGDPADNLRQRWDARPPLPSACSPAWNCSSRSSLASAQVPSRSSGVFYGPLQRPVPPSSPPDLSFPQTSSLLSRRPVHSVSSPPCAGVSIASAFFHSTSSVFSPLRDPSSHLRASQAALVPACTRGRNLVDLGRACPSAFSSRRGYDSRWVKRLDRLRESKFYEPAPTIQEEETLDADRIHPLLKRVTPSWNSRRTGLLAYKIGMMSLWDGWGERHAVTVCQVDRCVVMEQRTLDKDGYEACVMGIGYQPIHKVTKPMLGVYIRSRIEPKSRIAEFKCSSDCLLPVGHEMSVRHFTPGQHVFVSGWSKDKGYLGVKKRWGFAGQNASHGVEAKAHSSPGSIGQSKTVNVVWRFKKMAGHAGGDPRVVNCKVFRIEAQRNLIFLKGCVPGYKGSLIKISDARGKTHHRHNRHIPLHFPTFVPEPGVSYPVTLQCPDSEQDPFLYPEIAIPDKEK</sequence>